<evidence type="ECO:0000313" key="2">
    <source>
        <dbReference type="Proteomes" id="UP000320055"/>
    </source>
</evidence>
<dbReference type="AlphaFoldDB" id="A0A563W472"/>
<accession>A0A563W472</accession>
<keyword evidence="2" id="KW-1185">Reference proteome</keyword>
<dbReference type="Proteomes" id="UP000320055">
    <property type="component" value="Unassembled WGS sequence"/>
</dbReference>
<proteinExistence type="predicted"/>
<gene>
    <name evidence="1" type="ORF">H1P_80046</name>
</gene>
<evidence type="ECO:0000313" key="1">
    <source>
        <dbReference type="EMBL" id="VEP18491.1"/>
    </source>
</evidence>
<name>A0A563W472_9CYAN</name>
<reference evidence="1 2" key="1">
    <citation type="submission" date="2019-01" db="EMBL/GenBank/DDBJ databases">
        <authorList>
            <person name="Brito A."/>
        </authorList>
    </citation>
    <scope>NUCLEOTIDE SEQUENCE [LARGE SCALE GENOMIC DNA]</scope>
    <source>
        <strain evidence="1">1</strain>
    </source>
</reference>
<organism evidence="1 2">
    <name type="scientific">Hyella patelloides LEGE 07179</name>
    <dbReference type="NCBI Taxonomy" id="945734"/>
    <lineage>
        <taxon>Bacteria</taxon>
        <taxon>Bacillati</taxon>
        <taxon>Cyanobacteriota</taxon>
        <taxon>Cyanophyceae</taxon>
        <taxon>Pleurocapsales</taxon>
        <taxon>Hyellaceae</taxon>
        <taxon>Hyella</taxon>
    </lineage>
</organism>
<dbReference type="EMBL" id="CAACVJ010000687">
    <property type="protein sequence ID" value="VEP18491.1"/>
    <property type="molecule type" value="Genomic_DNA"/>
</dbReference>
<sequence>MLMADVNSPSVQVPKISRGEHFSVSALDIWGINFYLYGYCNSDSNC</sequence>
<protein>
    <submittedName>
        <fullName evidence="1">Uncharacterized protein</fullName>
    </submittedName>
</protein>